<dbReference type="SUPFAM" id="SSF52540">
    <property type="entry name" value="P-loop containing nucleoside triphosphate hydrolases"/>
    <property type="match status" value="1"/>
</dbReference>
<feature type="compositionally biased region" description="Basic residues" evidence="1">
    <location>
        <begin position="502"/>
        <end position="514"/>
    </location>
</feature>
<dbReference type="Gene3D" id="3.40.50.300">
    <property type="entry name" value="P-loop containing nucleotide triphosphate hydrolases"/>
    <property type="match status" value="1"/>
</dbReference>
<dbReference type="SUPFAM" id="SSF90002">
    <property type="entry name" value="Hypothetical protein YjiA, C-terminal domain"/>
    <property type="match status" value="1"/>
</dbReference>
<name>A0A9P7ZFP5_9HYPO</name>
<dbReference type="EMBL" id="MU251274">
    <property type="protein sequence ID" value="KAG9250700.1"/>
    <property type="molecule type" value="Genomic_DNA"/>
</dbReference>
<gene>
    <name evidence="3" type="ORF">F5Z01DRAFT_628897</name>
</gene>
<dbReference type="InterPro" id="IPR003495">
    <property type="entry name" value="CobW/HypB/UreG_nucleotide-bd"/>
</dbReference>
<reference evidence="3" key="1">
    <citation type="journal article" date="2021" name="IMA Fungus">
        <title>Genomic characterization of three marine fungi, including Emericellopsis atlantica sp. nov. with signatures of a generalist lifestyle and marine biomass degradation.</title>
        <authorList>
            <person name="Hagestad O.C."/>
            <person name="Hou L."/>
            <person name="Andersen J.H."/>
            <person name="Hansen E.H."/>
            <person name="Altermark B."/>
            <person name="Li C."/>
            <person name="Kuhnert E."/>
            <person name="Cox R.J."/>
            <person name="Crous P.W."/>
            <person name="Spatafora J.W."/>
            <person name="Lail K."/>
            <person name="Amirebrahimi M."/>
            <person name="Lipzen A."/>
            <person name="Pangilinan J."/>
            <person name="Andreopoulos W."/>
            <person name="Hayes R.D."/>
            <person name="Ng V."/>
            <person name="Grigoriev I.V."/>
            <person name="Jackson S.A."/>
            <person name="Sutton T.D.S."/>
            <person name="Dobson A.D.W."/>
            <person name="Rama T."/>
        </authorList>
    </citation>
    <scope>NUCLEOTIDE SEQUENCE</scope>
    <source>
        <strain evidence="3">TS7</strain>
    </source>
</reference>
<dbReference type="Pfam" id="PF07683">
    <property type="entry name" value="CobW_C"/>
    <property type="match status" value="1"/>
</dbReference>
<dbReference type="RefSeq" id="XP_046114624.1">
    <property type="nucleotide sequence ID" value="XM_046261629.1"/>
</dbReference>
<dbReference type="SMART" id="SM00833">
    <property type="entry name" value="CobW_C"/>
    <property type="match status" value="1"/>
</dbReference>
<evidence type="ECO:0000259" key="2">
    <source>
        <dbReference type="SMART" id="SM00833"/>
    </source>
</evidence>
<dbReference type="InterPro" id="IPR027417">
    <property type="entry name" value="P-loop_NTPase"/>
</dbReference>
<feature type="region of interest" description="Disordered" evidence="1">
    <location>
        <begin position="481"/>
        <end position="523"/>
    </location>
</feature>
<dbReference type="Proteomes" id="UP000887229">
    <property type="component" value="Unassembled WGS sequence"/>
</dbReference>
<feature type="compositionally biased region" description="Basic and acidic residues" evidence="1">
    <location>
        <begin position="489"/>
        <end position="501"/>
    </location>
</feature>
<evidence type="ECO:0000313" key="4">
    <source>
        <dbReference type="Proteomes" id="UP000887229"/>
    </source>
</evidence>
<evidence type="ECO:0000313" key="3">
    <source>
        <dbReference type="EMBL" id="KAG9250700.1"/>
    </source>
</evidence>
<dbReference type="PANTHER" id="PTHR43603:SF1">
    <property type="entry name" value="ZINC-REGULATED GTPASE METALLOPROTEIN ACTIVATOR 1"/>
    <property type="match status" value="1"/>
</dbReference>
<dbReference type="PANTHER" id="PTHR43603">
    <property type="entry name" value="COBW DOMAIN-CONTAINING PROTEIN DDB_G0274527"/>
    <property type="match status" value="1"/>
</dbReference>
<organism evidence="3 4">
    <name type="scientific">Emericellopsis atlantica</name>
    <dbReference type="NCBI Taxonomy" id="2614577"/>
    <lineage>
        <taxon>Eukaryota</taxon>
        <taxon>Fungi</taxon>
        <taxon>Dikarya</taxon>
        <taxon>Ascomycota</taxon>
        <taxon>Pezizomycotina</taxon>
        <taxon>Sordariomycetes</taxon>
        <taxon>Hypocreomycetidae</taxon>
        <taxon>Hypocreales</taxon>
        <taxon>Bionectriaceae</taxon>
        <taxon>Emericellopsis</taxon>
    </lineage>
</organism>
<comment type="caution">
    <text evidence="3">The sequence shown here is derived from an EMBL/GenBank/DDBJ whole genome shotgun (WGS) entry which is preliminary data.</text>
</comment>
<accession>A0A9P7ZFP5</accession>
<keyword evidence="4" id="KW-1185">Reference proteome</keyword>
<sequence length="523" mass="59343">GAGETTLLQHILKSDHGLRIAVIVNDMPGVNIDAATITQTYRLNKTQEKVTALQNGFICCTLRGDLLDEIFDLWKLQNFDYIVIESSGITEPEEVAASFDSRNIEQLAGSGEGIDEITLETLQDISEWLTLNITREFHTDELVSQRQANVEPNDERTVSELMIDQIEFADVILLNKIDTVDEETKSRTTKLIKQLNHRAKILESSFGKVDLHEILNTSLFDPEVAMTGYGWLQDLKAMTVEEVEGGNVATTNSKSKGYQVQSLVYTKYRPFHPKRLFTLLYDKFILRMEYPDDEQEQDKESQNQGMDVHENEQSSEENVVLKKPDWTKDFETPPHQAILDTKRNHPILGSLYCSKGEFLLATRPNQAGEWSSAGSMLTLACGRPWFCTLDPEQYLTGDRQVDRLVQWDIEKGGELGDGRQEIVFIGEKLNHDGIRALLDVCLLTVEEYETWKGIMRDSSLDEEAKENALLDIFEDGFPDWPGFDDDEHEHDHGHDHAGHDHSGHRHPHAHHAKSATRSSNQEG</sequence>
<evidence type="ECO:0000256" key="1">
    <source>
        <dbReference type="SAM" id="MobiDB-lite"/>
    </source>
</evidence>
<feature type="region of interest" description="Disordered" evidence="1">
    <location>
        <begin position="292"/>
        <end position="319"/>
    </location>
</feature>
<dbReference type="CDD" id="cd03112">
    <property type="entry name" value="CobW-like"/>
    <property type="match status" value="1"/>
</dbReference>
<dbReference type="InterPro" id="IPR051927">
    <property type="entry name" value="Zn_Chap_cDPG_Synth"/>
</dbReference>
<dbReference type="InterPro" id="IPR011629">
    <property type="entry name" value="CobW-like_C"/>
</dbReference>
<dbReference type="Pfam" id="PF02492">
    <property type="entry name" value="cobW"/>
    <property type="match status" value="1"/>
</dbReference>
<dbReference type="GeneID" id="70292532"/>
<feature type="non-terminal residue" evidence="3">
    <location>
        <position position="1"/>
    </location>
</feature>
<dbReference type="AlphaFoldDB" id="A0A9P7ZFP5"/>
<proteinExistence type="predicted"/>
<feature type="domain" description="CobW C-terminal" evidence="2">
    <location>
        <begin position="260"/>
        <end position="442"/>
    </location>
</feature>
<protein>
    <submittedName>
        <fullName evidence="3">CobW/HypB/UreG, nucleotide-binding domain-containing protein</fullName>
    </submittedName>
</protein>
<dbReference type="OrthoDB" id="272672at2759"/>